<dbReference type="InterPro" id="IPR001789">
    <property type="entry name" value="Sig_transdc_resp-reg_receiver"/>
</dbReference>
<organism evidence="3 4">
    <name type="scientific">Magnetovibrio blakemorei</name>
    <dbReference type="NCBI Taxonomy" id="28181"/>
    <lineage>
        <taxon>Bacteria</taxon>
        <taxon>Pseudomonadati</taxon>
        <taxon>Pseudomonadota</taxon>
        <taxon>Alphaproteobacteria</taxon>
        <taxon>Rhodospirillales</taxon>
        <taxon>Magnetovibrionaceae</taxon>
        <taxon>Magnetovibrio</taxon>
    </lineage>
</organism>
<dbReference type="GO" id="GO:0000160">
    <property type="term" value="P:phosphorelay signal transduction system"/>
    <property type="evidence" value="ECO:0007669"/>
    <property type="project" value="InterPro"/>
</dbReference>
<comment type="caution">
    <text evidence="3">The sequence shown here is derived from an EMBL/GenBank/DDBJ whole genome shotgun (WGS) entry which is preliminary data.</text>
</comment>
<dbReference type="PANTHER" id="PTHR43228:SF1">
    <property type="entry name" value="TWO-COMPONENT RESPONSE REGULATOR ARR22"/>
    <property type="match status" value="1"/>
</dbReference>
<keyword evidence="1" id="KW-0597">Phosphoprotein</keyword>
<accession>A0A1E5QAC2</accession>
<dbReference type="OrthoDB" id="7360873at2"/>
<evidence type="ECO:0000313" key="4">
    <source>
        <dbReference type="Proteomes" id="UP000095347"/>
    </source>
</evidence>
<dbReference type="CDD" id="cd00156">
    <property type="entry name" value="REC"/>
    <property type="match status" value="1"/>
</dbReference>
<dbReference type="STRING" id="28181.BEN30_06810"/>
<evidence type="ECO:0000259" key="2">
    <source>
        <dbReference type="PROSITE" id="PS50110"/>
    </source>
</evidence>
<dbReference type="InterPro" id="IPR052048">
    <property type="entry name" value="ST_Response_Regulator"/>
</dbReference>
<sequence length="190" mass="20904">MNQERCTSTMIGPKFCGPMQGLWFAMHLTVIPFTKNSPGRFHMSAPNIDSDGLGVLIIDDSRTMRKIIIQLLAALKIFNVYEAESGVDAVEQITQKAYPNPDIIICDLHMENMDGIEFLNHLRLHDIHIPVIVLTSDHNSLVHEVAAQVGAAKILIKPVSPQDLLSVIESTVGFSISAAKPTSTSSKQWS</sequence>
<reference evidence="4" key="1">
    <citation type="submission" date="2016-07" db="EMBL/GenBank/DDBJ databases">
        <authorList>
            <person name="Florea S."/>
            <person name="Webb J.S."/>
            <person name="Jaromczyk J."/>
            <person name="Schardl C.L."/>
        </authorList>
    </citation>
    <scope>NUCLEOTIDE SEQUENCE [LARGE SCALE GENOMIC DNA]</scope>
    <source>
        <strain evidence="4">MV-1</strain>
    </source>
</reference>
<dbReference type="Proteomes" id="UP000095347">
    <property type="component" value="Unassembled WGS sequence"/>
</dbReference>
<evidence type="ECO:0000313" key="3">
    <source>
        <dbReference type="EMBL" id="OEJ68227.1"/>
    </source>
</evidence>
<keyword evidence="4" id="KW-1185">Reference proteome</keyword>
<dbReference type="PROSITE" id="PS50110">
    <property type="entry name" value="RESPONSE_REGULATORY"/>
    <property type="match status" value="1"/>
</dbReference>
<protein>
    <recommendedName>
        <fullName evidence="2">Response regulatory domain-containing protein</fullName>
    </recommendedName>
</protein>
<dbReference type="Pfam" id="PF00072">
    <property type="entry name" value="Response_reg"/>
    <property type="match status" value="1"/>
</dbReference>
<evidence type="ECO:0000256" key="1">
    <source>
        <dbReference type="PROSITE-ProRule" id="PRU00169"/>
    </source>
</evidence>
<proteinExistence type="predicted"/>
<dbReference type="PANTHER" id="PTHR43228">
    <property type="entry name" value="TWO-COMPONENT RESPONSE REGULATOR"/>
    <property type="match status" value="1"/>
</dbReference>
<feature type="modified residue" description="4-aspartylphosphate" evidence="1">
    <location>
        <position position="107"/>
    </location>
</feature>
<feature type="domain" description="Response regulatory" evidence="2">
    <location>
        <begin position="54"/>
        <end position="172"/>
    </location>
</feature>
<dbReference type="AlphaFoldDB" id="A0A1E5QAC2"/>
<dbReference type="SUPFAM" id="SSF52172">
    <property type="entry name" value="CheY-like"/>
    <property type="match status" value="1"/>
</dbReference>
<dbReference type="EMBL" id="MCGG01000016">
    <property type="protein sequence ID" value="OEJ68227.1"/>
    <property type="molecule type" value="Genomic_DNA"/>
</dbReference>
<dbReference type="SMART" id="SM00448">
    <property type="entry name" value="REC"/>
    <property type="match status" value="1"/>
</dbReference>
<dbReference type="InterPro" id="IPR011006">
    <property type="entry name" value="CheY-like_superfamily"/>
</dbReference>
<name>A0A1E5QAC2_9PROT</name>
<gene>
    <name evidence="3" type="ORF">BEN30_06810</name>
</gene>
<dbReference type="Gene3D" id="3.40.50.2300">
    <property type="match status" value="1"/>
</dbReference>